<name>A0A434AV25_9BACT</name>
<dbReference type="Gene3D" id="3.90.550.10">
    <property type="entry name" value="Spore Coat Polysaccharide Biosynthesis Protein SpsA, Chain A"/>
    <property type="match status" value="1"/>
</dbReference>
<dbReference type="Proteomes" id="UP000282985">
    <property type="component" value="Unassembled WGS sequence"/>
</dbReference>
<evidence type="ECO:0000259" key="3">
    <source>
        <dbReference type="Pfam" id="PF00483"/>
    </source>
</evidence>
<proteinExistence type="predicted"/>
<dbReference type="InterPro" id="IPR005835">
    <property type="entry name" value="NTP_transferase_dom"/>
</dbReference>
<sequence length="242" mass="27356">MNAMIFAAGLGTRLRPLTDNKPKALVELAGKTLLERAIRNMIDLNVDRIVINVHHHANLIEEFLEQNHNFGADIRISDERNCLLDTGGGLKKAAGLFIPNAPILIYNVDILASLDLKDLITDHQKTGALVSMVMRLRKSSRYLYFNQEHQLTGWKNCKTGEIKQARVDMEKSTPLAFSGIHLISPELLPLIQEEGKFSIIDLYLRLAAKEKILSFIDESEIWMDLGKPEQLAEAEKFILQKK</sequence>
<dbReference type="PANTHER" id="PTHR43584">
    <property type="entry name" value="NUCLEOTIDYL TRANSFERASE"/>
    <property type="match status" value="1"/>
</dbReference>
<keyword evidence="5" id="KW-1185">Reference proteome</keyword>
<dbReference type="InterPro" id="IPR050065">
    <property type="entry name" value="GlmU-like"/>
</dbReference>
<dbReference type="OrthoDB" id="9813880at2"/>
<gene>
    <name evidence="4" type="ORF">DLK05_08920</name>
</gene>
<dbReference type="GO" id="GO:0016779">
    <property type="term" value="F:nucleotidyltransferase activity"/>
    <property type="evidence" value="ECO:0007669"/>
    <property type="project" value="UniProtKB-KW"/>
</dbReference>
<evidence type="ECO:0000256" key="1">
    <source>
        <dbReference type="ARBA" id="ARBA00022679"/>
    </source>
</evidence>
<reference evidence="4 5" key="1">
    <citation type="submission" date="2018-11" db="EMBL/GenBank/DDBJ databases">
        <title>Parancylomarina longa gen. nov., sp. nov., isolated from sediments of southern Okinawa.</title>
        <authorList>
            <person name="Fu T."/>
        </authorList>
    </citation>
    <scope>NUCLEOTIDE SEQUENCE [LARGE SCALE GENOMIC DNA]</scope>
    <source>
        <strain evidence="4 5">T3-2 S1-C</strain>
    </source>
</reference>
<keyword evidence="1 4" id="KW-0808">Transferase</keyword>
<evidence type="ECO:0000313" key="4">
    <source>
        <dbReference type="EMBL" id="RUT78293.1"/>
    </source>
</evidence>
<dbReference type="InterPro" id="IPR029044">
    <property type="entry name" value="Nucleotide-diphossugar_trans"/>
</dbReference>
<dbReference type="Pfam" id="PF00483">
    <property type="entry name" value="NTP_transferase"/>
    <property type="match status" value="1"/>
</dbReference>
<evidence type="ECO:0000256" key="2">
    <source>
        <dbReference type="ARBA" id="ARBA00022695"/>
    </source>
</evidence>
<organism evidence="4 5">
    <name type="scientific">Ancylomarina longa</name>
    <dbReference type="NCBI Taxonomy" id="2487017"/>
    <lineage>
        <taxon>Bacteria</taxon>
        <taxon>Pseudomonadati</taxon>
        <taxon>Bacteroidota</taxon>
        <taxon>Bacteroidia</taxon>
        <taxon>Marinilabiliales</taxon>
        <taxon>Marinifilaceae</taxon>
        <taxon>Ancylomarina</taxon>
    </lineage>
</organism>
<comment type="caution">
    <text evidence="4">The sequence shown here is derived from an EMBL/GenBank/DDBJ whole genome shotgun (WGS) entry which is preliminary data.</text>
</comment>
<dbReference type="PANTHER" id="PTHR43584:SF8">
    <property type="entry name" value="N-ACETYLMURAMATE ALPHA-1-PHOSPHATE URIDYLYLTRANSFERASE"/>
    <property type="match status" value="1"/>
</dbReference>
<keyword evidence="2" id="KW-0548">Nucleotidyltransferase</keyword>
<dbReference type="AlphaFoldDB" id="A0A434AV25"/>
<feature type="domain" description="Nucleotidyl transferase" evidence="3">
    <location>
        <begin position="3"/>
        <end position="240"/>
    </location>
</feature>
<dbReference type="EMBL" id="RJJX01000010">
    <property type="protein sequence ID" value="RUT78293.1"/>
    <property type="molecule type" value="Genomic_DNA"/>
</dbReference>
<dbReference type="SUPFAM" id="SSF53448">
    <property type="entry name" value="Nucleotide-diphospho-sugar transferases"/>
    <property type="match status" value="1"/>
</dbReference>
<dbReference type="CDD" id="cd06422">
    <property type="entry name" value="NTP_transferase_like_1"/>
    <property type="match status" value="1"/>
</dbReference>
<accession>A0A434AV25</accession>
<evidence type="ECO:0000313" key="5">
    <source>
        <dbReference type="Proteomes" id="UP000282985"/>
    </source>
</evidence>
<protein>
    <submittedName>
        <fullName evidence="4">Nucleotidyltransferase family protein</fullName>
    </submittedName>
</protein>